<evidence type="ECO:0000313" key="3">
    <source>
        <dbReference type="Proteomes" id="UP000225277"/>
    </source>
</evidence>
<dbReference type="EMBL" id="FJUY01000015">
    <property type="protein sequence ID" value="CZT23177.1"/>
    <property type="molecule type" value="Genomic_DNA"/>
</dbReference>
<dbReference type="Proteomes" id="UP000225277">
    <property type="component" value="Unassembled WGS sequence"/>
</dbReference>
<keyword evidence="3" id="KW-1185">Reference proteome</keyword>
<dbReference type="RefSeq" id="XP_023629901.1">
    <property type="nucleotide sequence ID" value="XM_023774133.1"/>
</dbReference>
<proteinExistence type="predicted"/>
<accession>A0A2D3UYM0</accession>
<feature type="region of interest" description="Disordered" evidence="1">
    <location>
        <begin position="64"/>
        <end position="124"/>
    </location>
</feature>
<organism evidence="2 3">
    <name type="scientific">Ramularia collo-cygni</name>
    <dbReference type="NCBI Taxonomy" id="112498"/>
    <lineage>
        <taxon>Eukaryota</taxon>
        <taxon>Fungi</taxon>
        <taxon>Dikarya</taxon>
        <taxon>Ascomycota</taxon>
        <taxon>Pezizomycotina</taxon>
        <taxon>Dothideomycetes</taxon>
        <taxon>Dothideomycetidae</taxon>
        <taxon>Mycosphaerellales</taxon>
        <taxon>Mycosphaerellaceae</taxon>
        <taxon>Ramularia</taxon>
    </lineage>
</organism>
<dbReference type="OrthoDB" id="5240110at2759"/>
<dbReference type="AlphaFoldDB" id="A0A2D3UYM0"/>
<evidence type="ECO:0000313" key="2">
    <source>
        <dbReference type="EMBL" id="CZT23177.1"/>
    </source>
</evidence>
<evidence type="ECO:0000256" key="1">
    <source>
        <dbReference type="SAM" id="MobiDB-lite"/>
    </source>
</evidence>
<reference evidence="2 3" key="1">
    <citation type="submission" date="2016-03" db="EMBL/GenBank/DDBJ databases">
        <authorList>
            <person name="Ploux O."/>
        </authorList>
    </citation>
    <scope>NUCLEOTIDE SEQUENCE [LARGE SCALE GENOMIC DNA]</scope>
    <source>
        <strain evidence="2 3">URUG2</strain>
    </source>
</reference>
<feature type="compositionally biased region" description="Basic and acidic residues" evidence="1">
    <location>
        <begin position="64"/>
        <end position="97"/>
    </location>
</feature>
<sequence length="261" mass="28744">MTLLRPVVTRISSTRAFSSTSAARASPLFHLSALSNRNETAHFNQLSRLNRVNHSPALELIRESEVKPFTKKDAETQEHEHEQEHSAAVHNTRKEPEVLTSRTAATPSSTPILQLASHSSSPSPPVDIAMLQTLQQMSTQLANLEARLVEMGMETEKDVRRTGALVTVLVFGAVAGLGVWKFWPPESVREDAFARKHVQERSRILPADVVAHHHPATSVGAAMGEPAIFPTQHSVVASPVAAVRVEQREGSSWKNLLWKKD</sequence>
<name>A0A2D3UYM0_9PEZI</name>
<protein>
    <submittedName>
        <fullName evidence="2">Uncharacterized protein</fullName>
    </submittedName>
</protein>
<dbReference type="GeneID" id="35603967"/>
<feature type="compositionally biased region" description="Low complexity" evidence="1">
    <location>
        <begin position="100"/>
        <end position="111"/>
    </location>
</feature>
<gene>
    <name evidence="2" type="ORF">RCC_08887</name>
</gene>